<name>F1AXG3_ORFV</name>
<reference evidence="2 3" key="1">
    <citation type="submission" date="2010-04" db="EMBL/GenBank/DDBJ databases">
        <title>Novel immune-modulators identified by a rapid, functional screen of the Parapox virus genome.</title>
        <authorList>
            <person name="McGuire M.J."/>
            <person name="Sykes K.F."/>
            <person name="Johnston S.A."/>
        </authorList>
    </citation>
    <scope>NUCLEOTIDE SEQUENCE [LARGE SCALE GENOMIC DNA]</scope>
    <source>
        <strain evidence="2">D1701</strain>
    </source>
</reference>
<organismHost>
    <name type="scientific">Ovis aries</name>
    <name type="common">Sheep</name>
    <dbReference type="NCBI Taxonomy" id="9940"/>
</organismHost>
<accession>F1AXG3</accession>
<feature type="compositionally biased region" description="Basic and acidic residues" evidence="1">
    <location>
        <begin position="133"/>
        <end position="150"/>
    </location>
</feature>
<organism evidence="2 3">
    <name type="scientific">Orf virus</name>
    <name type="common">ORFV</name>
    <dbReference type="NCBI Taxonomy" id="10258"/>
    <lineage>
        <taxon>Viruses</taxon>
        <taxon>Varidnaviria</taxon>
        <taxon>Bamfordvirae</taxon>
        <taxon>Nucleocytoviricota</taxon>
        <taxon>Pokkesviricetes</taxon>
        <taxon>Chitovirales</taxon>
        <taxon>Poxviridae</taxon>
        <taxon>Chordopoxvirinae</taxon>
        <taxon>Parapoxvirus</taxon>
        <taxon>Parapoxvirus orf</taxon>
    </lineage>
</organism>
<evidence type="ECO:0000256" key="1">
    <source>
        <dbReference type="SAM" id="MobiDB-lite"/>
    </source>
</evidence>
<dbReference type="EMBL" id="HM133903">
    <property type="protein sequence ID" value="ADY76700.1"/>
    <property type="molecule type" value="Genomic_DNA"/>
</dbReference>
<evidence type="ECO:0000313" key="2">
    <source>
        <dbReference type="EMBL" id="ADY76700.1"/>
    </source>
</evidence>
<sequence length="150" mass="15776">MHVAVLRHEHERVLRRDHKGRRLGLRGCGRGVHLDDGVGAVAGAADLEVLLSACLLDHAVERLEELAYADLALEGLVVDVRGSGHELVNQPNGDATHAVAAHQPLADAGDERSQAAALCHAGEDASEGNGESEPTRVHAGESSLRRGIDA</sequence>
<organismHost>
    <name type="scientific">Homo sapiens</name>
    <name type="common">Human</name>
    <dbReference type="NCBI Taxonomy" id="9606"/>
</organismHost>
<proteinExistence type="predicted"/>
<evidence type="ECO:0000313" key="3">
    <source>
        <dbReference type="Proteomes" id="UP000103309"/>
    </source>
</evidence>
<dbReference type="Proteomes" id="UP000103309">
    <property type="component" value="Segment"/>
</dbReference>
<organismHost>
    <name type="scientific">Capra hircus</name>
    <name type="common">Goat</name>
    <dbReference type="NCBI Taxonomy" id="9925"/>
</organismHost>
<feature type="region of interest" description="Disordered" evidence="1">
    <location>
        <begin position="106"/>
        <end position="150"/>
    </location>
</feature>
<protein>
    <submittedName>
        <fullName evidence="2">PP17</fullName>
    </submittedName>
</protein>